<dbReference type="EMBL" id="LXQA010643180">
    <property type="protein sequence ID" value="MCI63772.1"/>
    <property type="molecule type" value="Genomic_DNA"/>
</dbReference>
<keyword evidence="2" id="KW-1185">Reference proteome</keyword>
<name>A0A392TRV9_9FABA</name>
<accession>A0A392TRV9</accession>
<protein>
    <submittedName>
        <fullName evidence="1">Replication factor A protein</fullName>
    </submittedName>
</protein>
<organism evidence="1 2">
    <name type="scientific">Trifolium medium</name>
    <dbReference type="NCBI Taxonomy" id="97028"/>
    <lineage>
        <taxon>Eukaryota</taxon>
        <taxon>Viridiplantae</taxon>
        <taxon>Streptophyta</taxon>
        <taxon>Embryophyta</taxon>
        <taxon>Tracheophyta</taxon>
        <taxon>Spermatophyta</taxon>
        <taxon>Magnoliopsida</taxon>
        <taxon>eudicotyledons</taxon>
        <taxon>Gunneridae</taxon>
        <taxon>Pentapetalae</taxon>
        <taxon>rosids</taxon>
        <taxon>fabids</taxon>
        <taxon>Fabales</taxon>
        <taxon>Fabaceae</taxon>
        <taxon>Papilionoideae</taxon>
        <taxon>50 kb inversion clade</taxon>
        <taxon>NPAAA clade</taxon>
        <taxon>Hologalegina</taxon>
        <taxon>IRL clade</taxon>
        <taxon>Trifolieae</taxon>
        <taxon>Trifolium</taxon>
    </lineage>
</organism>
<proteinExistence type="predicted"/>
<comment type="caution">
    <text evidence="1">The sequence shown here is derived from an EMBL/GenBank/DDBJ whole genome shotgun (WGS) entry which is preliminary data.</text>
</comment>
<dbReference type="AlphaFoldDB" id="A0A392TRV9"/>
<sequence>TIADICAHGPDHDFLVDVVGLISGISAEREYIRAGKVTKMIVLELTDNRFVM</sequence>
<evidence type="ECO:0000313" key="2">
    <source>
        <dbReference type="Proteomes" id="UP000265520"/>
    </source>
</evidence>
<feature type="non-terminal residue" evidence="1">
    <location>
        <position position="1"/>
    </location>
</feature>
<evidence type="ECO:0000313" key="1">
    <source>
        <dbReference type="EMBL" id="MCI63772.1"/>
    </source>
</evidence>
<reference evidence="1 2" key="1">
    <citation type="journal article" date="2018" name="Front. Plant Sci.">
        <title>Red Clover (Trifolium pratense) and Zigzag Clover (T. medium) - A Picture of Genomic Similarities and Differences.</title>
        <authorList>
            <person name="Dluhosova J."/>
            <person name="Istvanek J."/>
            <person name="Nedelnik J."/>
            <person name="Repkova J."/>
        </authorList>
    </citation>
    <scope>NUCLEOTIDE SEQUENCE [LARGE SCALE GENOMIC DNA]</scope>
    <source>
        <strain evidence="2">cv. 10/8</strain>
        <tissue evidence="1">Leaf</tissue>
    </source>
</reference>
<dbReference type="Proteomes" id="UP000265520">
    <property type="component" value="Unassembled WGS sequence"/>
</dbReference>